<name>A0A0A9ABT7_ARUDO</name>
<accession>A0A0A9ABT7</accession>
<dbReference type="AlphaFoldDB" id="A0A0A9ABT7"/>
<reference evidence="1" key="2">
    <citation type="journal article" date="2015" name="Data Brief">
        <title>Shoot transcriptome of the giant reed, Arundo donax.</title>
        <authorList>
            <person name="Barrero R.A."/>
            <person name="Guerrero F.D."/>
            <person name="Moolhuijzen P."/>
            <person name="Goolsby J.A."/>
            <person name="Tidwell J."/>
            <person name="Bellgard S.E."/>
            <person name="Bellgard M.I."/>
        </authorList>
    </citation>
    <scope>NUCLEOTIDE SEQUENCE</scope>
    <source>
        <tissue evidence="1">Shoot tissue taken approximately 20 cm above the soil surface</tissue>
    </source>
</reference>
<reference evidence="1" key="1">
    <citation type="submission" date="2014-09" db="EMBL/GenBank/DDBJ databases">
        <authorList>
            <person name="Magalhaes I.L.F."/>
            <person name="Oliveira U."/>
            <person name="Santos F.R."/>
            <person name="Vidigal T.H.D.A."/>
            <person name="Brescovit A.D."/>
            <person name="Santos A.J."/>
        </authorList>
    </citation>
    <scope>NUCLEOTIDE SEQUENCE</scope>
    <source>
        <tissue evidence="1">Shoot tissue taken approximately 20 cm above the soil surface</tissue>
    </source>
</reference>
<organism evidence="1">
    <name type="scientific">Arundo donax</name>
    <name type="common">Giant reed</name>
    <name type="synonym">Donax arundinaceus</name>
    <dbReference type="NCBI Taxonomy" id="35708"/>
    <lineage>
        <taxon>Eukaryota</taxon>
        <taxon>Viridiplantae</taxon>
        <taxon>Streptophyta</taxon>
        <taxon>Embryophyta</taxon>
        <taxon>Tracheophyta</taxon>
        <taxon>Spermatophyta</taxon>
        <taxon>Magnoliopsida</taxon>
        <taxon>Liliopsida</taxon>
        <taxon>Poales</taxon>
        <taxon>Poaceae</taxon>
        <taxon>PACMAD clade</taxon>
        <taxon>Arundinoideae</taxon>
        <taxon>Arundineae</taxon>
        <taxon>Arundo</taxon>
    </lineage>
</organism>
<sequence>MFTTLSKSLVESFYSFKRFTLIHYQVRPEHYLI</sequence>
<dbReference type="EMBL" id="GBRH01249349">
    <property type="protein sequence ID" value="JAD48546.1"/>
    <property type="molecule type" value="Transcribed_RNA"/>
</dbReference>
<protein>
    <submittedName>
        <fullName evidence="1">Uncharacterized protein</fullName>
    </submittedName>
</protein>
<evidence type="ECO:0000313" key="1">
    <source>
        <dbReference type="EMBL" id="JAD48546.1"/>
    </source>
</evidence>
<proteinExistence type="predicted"/>